<keyword evidence="1" id="KW-0732">Signal</keyword>
<evidence type="ECO:0000313" key="2">
    <source>
        <dbReference type="EMBL" id="RTQ52229.1"/>
    </source>
</evidence>
<dbReference type="AlphaFoldDB" id="A0A3S0JJE7"/>
<dbReference type="InterPro" id="IPR010520">
    <property type="entry name" value="FrsA-like"/>
</dbReference>
<dbReference type="PANTHER" id="PTHR43265:SF1">
    <property type="entry name" value="ESTERASE ESTD"/>
    <property type="match status" value="1"/>
</dbReference>
<proteinExistence type="predicted"/>
<dbReference type="Gene3D" id="3.40.50.1820">
    <property type="entry name" value="alpha/beta hydrolase"/>
    <property type="match status" value="2"/>
</dbReference>
<protein>
    <submittedName>
        <fullName evidence="2">Alpha/beta hydrolase</fullName>
    </submittedName>
</protein>
<comment type="caution">
    <text evidence="2">The sequence shown here is derived from an EMBL/GenBank/DDBJ whole genome shotgun (WGS) entry which is preliminary data.</text>
</comment>
<gene>
    <name evidence="2" type="ORF">EJV47_04165</name>
</gene>
<organism evidence="2 3">
    <name type="scientific">Hymenobacter gummosus</name>
    <dbReference type="NCBI Taxonomy" id="1776032"/>
    <lineage>
        <taxon>Bacteria</taxon>
        <taxon>Pseudomonadati</taxon>
        <taxon>Bacteroidota</taxon>
        <taxon>Cytophagia</taxon>
        <taxon>Cytophagales</taxon>
        <taxon>Hymenobacteraceae</taxon>
        <taxon>Hymenobacter</taxon>
    </lineage>
</organism>
<feature type="signal peptide" evidence="1">
    <location>
        <begin position="1"/>
        <end position="26"/>
    </location>
</feature>
<dbReference type="SUPFAM" id="SSF53474">
    <property type="entry name" value="alpha/beta-Hydrolases"/>
    <property type="match status" value="1"/>
</dbReference>
<keyword evidence="3" id="KW-1185">Reference proteome</keyword>
<evidence type="ECO:0000256" key="1">
    <source>
        <dbReference type="SAM" id="SignalP"/>
    </source>
</evidence>
<sequence>MKKLIAGCWSWLLLLLPLLTAAQAPAAKASLEGDWKGALTMPGGSLPLTITVTELPNGTRFAVLDVPAQRINRALLTVDLKADTIIFDSQELGCSYTCLRSADGQQLQGQWRQQGFQTPLALTFKPQPAQPKTFKFPPPYRVDEVSFTSVHDNTKLSGTLTVPPGEGPFPAVVLLSDLGPQDRDAAQGEYKLFGAFADYLTRHGVAVLRLDDRGVGLSGGDWRAATPLDLAKDAQVALNFLRSRPRIDIAQLGLIGHGLGGNVALQVAAQPLPPAFVVVLGAAGLPGTEFMAQRPMPGFLQAGQADTAQENRSRRQLRQQQQLTEKVAELRSKGANAAQIDTYVGQQQMRQRAADKKQLDARVKRQKLMMEIIRNMPDNAQAQAILANMVRQQNPNLEPAAAQATAADMTALGYRALVTYVPTLELDKVRTAVLLLHGTDDQHLLPANLGALEKAFKDNRRAEVRRLDGLNHTFQALPQDWPLINGQQTPVMSPQVQLTVLEWIRRQVKG</sequence>
<dbReference type="GO" id="GO:0052689">
    <property type="term" value="F:carboxylic ester hydrolase activity"/>
    <property type="evidence" value="ECO:0007669"/>
    <property type="project" value="TreeGrafter"/>
</dbReference>
<keyword evidence="2" id="KW-0378">Hydrolase</keyword>
<dbReference type="PANTHER" id="PTHR43265">
    <property type="entry name" value="ESTERASE ESTD"/>
    <property type="match status" value="1"/>
</dbReference>
<dbReference type="InterPro" id="IPR029058">
    <property type="entry name" value="AB_hydrolase_fold"/>
</dbReference>
<reference evidence="2 3" key="1">
    <citation type="submission" date="2018-12" db="EMBL/GenBank/DDBJ databases">
        <title>Hymenobacter gummosus sp. nov., isolated from a spring.</title>
        <authorList>
            <person name="Nie L."/>
        </authorList>
    </citation>
    <scope>NUCLEOTIDE SEQUENCE [LARGE SCALE GENOMIC DNA]</scope>
    <source>
        <strain evidence="2 3">KCTC 52166</strain>
    </source>
</reference>
<evidence type="ECO:0000313" key="3">
    <source>
        <dbReference type="Proteomes" id="UP000282184"/>
    </source>
</evidence>
<dbReference type="InterPro" id="IPR053145">
    <property type="entry name" value="AB_hydrolase_Est10"/>
</dbReference>
<dbReference type="OrthoDB" id="9809549at2"/>
<name>A0A3S0JJE7_9BACT</name>
<dbReference type="RefSeq" id="WP_126691887.1">
    <property type="nucleotide sequence ID" value="NZ_RXOF01000002.1"/>
</dbReference>
<accession>A0A3S0JJE7</accession>
<dbReference type="Proteomes" id="UP000282184">
    <property type="component" value="Unassembled WGS sequence"/>
</dbReference>
<dbReference type="EMBL" id="RXOF01000002">
    <property type="protein sequence ID" value="RTQ52229.1"/>
    <property type="molecule type" value="Genomic_DNA"/>
</dbReference>
<dbReference type="Pfam" id="PF06500">
    <property type="entry name" value="FrsA-like"/>
    <property type="match status" value="1"/>
</dbReference>
<feature type="chain" id="PRO_5018623100" evidence="1">
    <location>
        <begin position="27"/>
        <end position="510"/>
    </location>
</feature>